<dbReference type="InterPro" id="IPR012677">
    <property type="entry name" value="Nucleotide-bd_a/b_plait_sf"/>
</dbReference>
<keyword evidence="2" id="KW-0677">Repeat</keyword>
<reference evidence="5 6" key="1">
    <citation type="submission" date="2019-12" db="EMBL/GenBank/DDBJ databases">
        <authorList>
            <person name="Alioto T."/>
            <person name="Alioto T."/>
            <person name="Gomez Garrido J."/>
        </authorList>
    </citation>
    <scope>NUCLEOTIDE SEQUENCE [LARGE SCALE GENOMIC DNA]</scope>
</reference>
<dbReference type="InterPro" id="IPR000504">
    <property type="entry name" value="RRM_dom"/>
</dbReference>
<evidence type="ECO:0000256" key="2">
    <source>
        <dbReference type="ARBA" id="ARBA00022737"/>
    </source>
</evidence>
<dbReference type="PANTHER" id="PTHR47640">
    <property type="entry name" value="TRNA SELENOCYSTEINE 1-ASSOCIATED PROTEIN 1-RELATED-RELATED"/>
    <property type="match status" value="1"/>
</dbReference>
<accession>A0A8S0V4Z0</accession>
<dbReference type="Proteomes" id="UP000594638">
    <property type="component" value="Unassembled WGS sequence"/>
</dbReference>
<dbReference type="OrthoDB" id="1933002at2759"/>
<feature type="domain" description="RRM" evidence="4">
    <location>
        <begin position="63"/>
        <end position="94"/>
    </location>
</feature>
<dbReference type="InterPro" id="IPR035979">
    <property type="entry name" value="RBD_domain_sf"/>
</dbReference>
<dbReference type="Gramene" id="OE9A081816T1">
    <property type="protein sequence ID" value="OE9A081816C1"/>
    <property type="gene ID" value="OE9A081816"/>
</dbReference>
<keyword evidence="1" id="KW-0507">mRNA processing</keyword>
<dbReference type="PANTHER" id="PTHR47640:SF10">
    <property type="entry name" value="TRNA SELENOCYSTEINE 1-ASSOCIATED PROTEIN 1-RELATED"/>
    <property type="match status" value="1"/>
</dbReference>
<protein>
    <submittedName>
        <fullName evidence="5">Polyadenylate-binding RBP47B</fullName>
    </submittedName>
</protein>
<evidence type="ECO:0000256" key="3">
    <source>
        <dbReference type="ARBA" id="ARBA00022884"/>
    </source>
</evidence>
<evidence type="ECO:0000313" key="6">
    <source>
        <dbReference type="Proteomes" id="UP000594638"/>
    </source>
</evidence>
<keyword evidence="3" id="KW-0694">RNA-binding</keyword>
<dbReference type="EMBL" id="CACTIH010009247">
    <property type="protein sequence ID" value="CAA3028268.1"/>
    <property type="molecule type" value="Genomic_DNA"/>
</dbReference>
<evidence type="ECO:0000256" key="1">
    <source>
        <dbReference type="ARBA" id="ARBA00022664"/>
    </source>
</evidence>
<evidence type="ECO:0000313" key="5">
    <source>
        <dbReference type="EMBL" id="CAA3028268.1"/>
    </source>
</evidence>
<evidence type="ECO:0000259" key="4">
    <source>
        <dbReference type="Pfam" id="PF00076"/>
    </source>
</evidence>
<dbReference type="GO" id="GO:0006397">
    <property type="term" value="P:mRNA processing"/>
    <property type="evidence" value="ECO:0007669"/>
    <property type="project" value="UniProtKB-KW"/>
</dbReference>
<dbReference type="GO" id="GO:0005829">
    <property type="term" value="C:cytosol"/>
    <property type="evidence" value="ECO:0007669"/>
    <property type="project" value="TreeGrafter"/>
</dbReference>
<name>A0A8S0V4Z0_OLEEU</name>
<dbReference type="Pfam" id="PF00076">
    <property type="entry name" value="RRM_1"/>
    <property type="match status" value="1"/>
</dbReference>
<proteinExistence type="predicted"/>
<sequence>MTEMNGVYCSTRPMRISAATPKKSAIGVQQQYAAPKVGVYPAPIYTPPVRTVPVDNDINNTTVFIPNLDPNVTEEELKQIFLQFREIISIKIPDIRRRINPEDARDQSADPMSQWTTLDPSAYAYSCYLQYTQHAEGAQDMAAMLGVVSTMEHREEIHDPLTKPDADKLNATYLAVHGSTILGCPLWQRTSALS</sequence>
<keyword evidence="6" id="KW-1185">Reference proteome</keyword>
<dbReference type="AlphaFoldDB" id="A0A8S0V4Z0"/>
<dbReference type="Gene3D" id="3.30.70.330">
    <property type="match status" value="1"/>
</dbReference>
<gene>
    <name evidence="5" type="ORF">OLEA9_A081816</name>
</gene>
<organism evidence="5 6">
    <name type="scientific">Olea europaea subsp. europaea</name>
    <dbReference type="NCBI Taxonomy" id="158383"/>
    <lineage>
        <taxon>Eukaryota</taxon>
        <taxon>Viridiplantae</taxon>
        <taxon>Streptophyta</taxon>
        <taxon>Embryophyta</taxon>
        <taxon>Tracheophyta</taxon>
        <taxon>Spermatophyta</taxon>
        <taxon>Magnoliopsida</taxon>
        <taxon>eudicotyledons</taxon>
        <taxon>Gunneridae</taxon>
        <taxon>Pentapetalae</taxon>
        <taxon>asterids</taxon>
        <taxon>lamiids</taxon>
        <taxon>Lamiales</taxon>
        <taxon>Oleaceae</taxon>
        <taxon>Oleeae</taxon>
        <taxon>Olea</taxon>
    </lineage>
</organism>
<dbReference type="InterPro" id="IPR050825">
    <property type="entry name" value="RBM42_RBP45_47-like"/>
</dbReference>
<comment type="caution">
    <text evidence="5">The sequence shown here is derived from an EMBL/GenBank/DDBJ whole genome shotgun (WGS) entry which is preliminary data.</text>
</comment>
<dbReference type="SUPFAM" id="SSF54928">
    <property type="entry name" value="RNA-binding domain, RBD"/>
    <property type="match status" value="1"/>
</dbReference>
<dbReference type="GO" id="GO:0003729">
    <property type="term" value="F:mRNA binding"/>
    <property type="evidence" value="ECO:0007669"/>
    <property type="project" value="InterPro"/>
</dbReference>